<name>A0A8J6Y4P7_9BACT</name>
<dbReference type="AlphaFoldDB" id="A0A8J6Y4P7"/>
<gene>
    <name evidence="2" type="ORF">IFK94_14910</name>
</gene>
<proteinExistence type="predicted"/>
<feature type="chain" id="PRO_5035183527" description="DUF4252 domain-containing protein" evidence="1">
    <location>
        <begin position="22"/>
        <end position="176"/>
    </location>
</feature>
<dbReference type="Proteomes" id="UP000648239">
    <property type="component" value="Unassembled WGS sequence"/>
</dbReference>
<sequence length="176" mass="19309">MKSVIFTILVACTLASVAICAEEPQRIGVYDSRAIAIAWAGTEPFITEMKDLRTRHQAATEAGDTELAEKLAAVAVARQEQMHYQGFSTAPVDDILARFDEPVAAALETAGVAIIISKWDEEGLDRYPDAERVDVTMDLVLAMNPNERQLGFVKQMGDKPPIPLDELKKQLAEGHE</sequence>
<accession>A0A8J6Y4P7</accession>
<evidence type="ECO:0000256" key="1">
    <source>
        <dbReference type="SAM" id="SignalP"/>
    </source>
</evidence>
<evidence type="ECO:0000313" key="3">
    <source>
        <dbReference type="Proteomes" id="UP000648239"/>
    </source>
</evidence>
<evidence type="ECO:0000313" key="2">
    <source>
        <dbReference type="EMBL" id="MBD3869409.1"/>
    </source>
</evidence>
<feature type="signal peptide" evidence="1">
    <location>
        <begin position="1"/>
        <end position="21"/>
    </location>
</feature>
<comment type="caution">
    <text evidence="2">The sequence shown here is derived from an EMBL/GenBank/DDBJ whole genome shotgun (WGS) entry which is preliminary data.</text>
</comment>
<evidence type="ECO:0008006" key="4">
    <source>
        <dbReference type="Google" id="ProtNLM"/>
    </source>
</evidence>
<reference evidence="2 3" key="1">
    <citation type="submission" date="2020-08" db="EMBL/GenBank/DDBJ databases">
        <title>Acidobacteriota in marine sediments use diverse sulfur dissimilation pathways.</title>
        <authorList>
            <person name="Wasmund K."/>
        </authorList>
    </citation>
    <scope>NUCLEOTIDE SEQUENCE [LARGE SCALE GENOMIC DNA]</scope>
    <source>
        <strain evidence="2">MAG AM4</strain>
    </source>
</reference>
<protein>
    <recommendedName>
        <fullName evidence="4">DUF4252 domain-containing protein</fullName>
    </recommendedName>
</protein>
<keyword evidence="1" id="KW-0732">Signal</keyword>
<organism evidence="2 3">
    <name type="scientific">Candidatus Polarisedimenticola svalbardensis</name>
    <dbReference type="NCBI Taxonomy" id="2886004"/>
    <lineage>
        <taxon>Bacteria</taxon>
        <taxon>Pseudomonadati</taxon>
        <taxon>Acidobacteriota</taxon>
        <taxon>Candidatus Polarisedimenticolia</taxon>
        <taxon>Candidatus Polarisedimenticolales</taxon>
        <taxon>Candidatus Polarisedimenticolaceae</taxon>
        <taxon>Candidatus Polarisedimenticola</taxon>
    </lineage>
</organism>
<dbReference type="EMBL" id="JACXWD010000084">
    <property type="protein sequence ID" value="MBD3869409.1"/>
    <property type="molecule type" value="Genomic_DNA"/>
</dbReference>